<keyword evidence="10" id="KW-0406">Ion transport</keyword>
<evidence type="ECO:0000256" key="11">
    <source>
        <dbReference type="ARBA" id="ARBA00023136"/>
    </source>
</evidence>
<organism evidence="16 17">
    <name type="scientific">Symbiochloris irregularis</name>
    <dbReference type="NCBI Taxonomy" id="706552"/>
    <lineage>
        <taxon>Eukaryota</taxon>
        <taxon>Viridiplantae</taxon>
        <taxon>Chlorophyta</taxon>
        <taxon>core chlorophytes</taxon>
        <taxon>Trebouxiophyceae</taxon>
        <taxon>Trebouxiales</taxon>
        <taxon>Trebouxiaceae</taxon>
        <taxon>Symbiochloris</taxon>
    </lineage>
</organism>
<dbReference type="InterPro" id="IPR036770">
    <property type="entry name" value="Ankyrin_rpt-contain_sf"/>
</dbReference>
<feature type="repeat" description="WD" evidence="13">
    <location>
        <begin position="829"/>
        <end position="859"/>
    </location>
</feature>
<keyword evidence="3" id="KW-0813">Transport</keyword>
<keyword evidence="8" id="KW-0851">Voltage-gated channel</keyword>
<dbReference type="Pfam" id="PF12796">
    <property type="entry name" value="Ank_2"/>
    <property type="match status" value="1"/>
</dbReference>
<feature type="repeat" description="WD" evidence="13">
    <location>
        <begin position="1000"/>
        <end position="1035"/>
    </location>
</feature>
<keyword evidence="9 14" id="KW-1133">Transmembrane helix</keyword>
<evidence type="ECO:0000313" key="16">
    <source>
        <dbReference type="EMBL" id="KAK9791836.1"/>
    </source>
</evidence>
<evidence type="ECO:0000256" key="14">
    <source>
        <dbReference type="SAM" id="Phobius"/>
    </source>
</evidence>
<evidence type="ECO:0000256" key="9">
    <source>
        <dbReference type="ARBA" id="ARBA00022989"/>
    </source>
</evidence>
<evidence type="ECO:0000256" key="6">
    <source>
        <dbReference type="ARBA" id="ARBA00022737"/>
    </source>
</evidence>
<accession>A0AAW1NRT7</accession>
<dbReference type="InterPro" id="IPR005821">
    <property type="entry name" value="Ion_trans_dom"/>
</dbReference>
<dbReference type="CDD" id="cd00038">
    <property type="entry name" value="CAP_ED"/>
    <property type="match status" value="1"/>
</dbReference>
<evidence type="ECO:0000313" key="17">
    <source>
        <dbReference type="Proteomes" id="UP001465755"/>
    </source>
</evidence>
<keyword evidence="12" id="KW-0040">ANK repeat</keyword>
<reference evidence="16 17" key="1">
    <citation type="journal article" date="2024" name="Nat. Commun.">
        <title>Phylogenomics reveals the evolutionary origins of lichenization in chlorophyte algae.</title>
        <authorList>
            <person name="Puginier C."/>
            <person name="Libourel C."/>
            <person name="Otte J."/>
            <person name="Skaloud P."/>
            <person name="Haon M."/>
            <person name="Grisel S."/>
            <person name="Petersen M."/>
            <person name="Berrin J.G."/>
            <person name="Delaux P.M."/>
            <person name="Dal Grande F."/>
            <person name="Keller J."/>
        </authorList>
    </citation>
    <scope>NUCLEOTIDE SEQUENCE [LARGE SCALE GENOMIC DNA]</scope>
    <source>
        <strain evidence="16 17">SAG 2036</strain>
    </source>
</reference>
<feature type="repeat" description="WD" evidence="13">
    <location>
        <begin position="859"/>
        <end position="900"/>
    </location>
</feature>
<dbReference type="AlphaFoldDB" id="A0AAW1NRT7"/>
<dbReference type="Gene3D" id="1.25.40.20">
    <property type="entry name" value="Ankyrin repeat-containing domain"/>
    <property type="match status" value="2"/>
</dbReference>
<dbReference type="EMBL" id="JALJOQ010000171">
    <property type="protein sequence ID" value="KAK9791836.1"/>
    <property type="molecule type" value="Genomic_DNA"/>
</dbReference>
<evidence type="ECO:0000256" key="3">
    <source>
        <dbReference type="ARBA" id="ARBA00022448"/>
    </source>
</evidence>
<keyword evidence="11 14" id="KW-0472">Membrane</keyword>
<dbReference type="Pfam" id="PF00400">
    <property type="entry name" value="WD40"/>
    <property type="match status" value="2"/>
</dbReference>
<dbReference type="PANTHER" id="PTHR45743">
    <property type="entry name" value="POTASSIUM CHANNEL AKT1"/>
    <property type="match status" value="1"/>
</dbReference>
<dbReference type="PROSITE" id="PS50042">
    <property type="entry name" value="CNMP_BINDING_3"/>
    <property type="match status" value="1"/>
</dbReference>
<feature type="domain" description="Cyclic nucleotide-binding" evidence="15">
    <location>
        <begin position="387"/>
        <end position="523"/>
    </location>
</feature>
<evidence type="ECO:0000256" key="12">
    <source>
        <dbReference type="PROSITE-ProRule" id="PRU00023"/>
    </source>
</evidence>
<dbReference type="PROSITE" id="PS50082">
    <property type="entry name" value="WD_REPEATS_2"/>
    <property type="match status" value="3"/>
</dbReference>
<dbReference type="GO" id="GO:0005249">
    <property type="term" value="F:voltage-gated potassium channel activity"/>
    <property type="evidence" value="ECO:0007669"/>
    <property type="project" value="InterPro"/>
</dbReference>
<keyword evidence="7" id="KW-0630">Potassium</keyword>
<dbReference type="InterPro" id="IPR019775">
    <property type="entry name" value="WD40_repeat_CS"/>
</dbReference>
<evidence type="ECO:0000256" key="1">
    <source>
        <dbReference type="ARBA" id="ARBA00004141"/>
    </source>
</evidence>
<evidence type="ECO:0000256" key="10">
    <source>
        <dbReference type="ARBA" id="ARBA00023065"/>
    </source>
</evidence>
<feature type="repeat" description="ANK" evidence="12">
    <location>
        <begin position="692"/>
        <end position="724"/>
    </location>
</feature>
<dbReference type="PROSITE" id="PS50297">
    <property type="entry name" value="ANK_REP_REGION"/>
    <property type="match status" value="2"/>
</dbReference>
<dbReference type="Gene3D" id="2.130.10.10">
    <property type="entry name" value="YVTN repeat-like/Quinoprotein amine dehydrogenase"/>
    <property type="match status" value="1"/>
</dbReference>
<sequence length="1097" mass="120635">MDCKKDTGKLVKGDLREDIARRRASSGREAATDSTERDGLDNNSRGYGLISSNDARYRVWWTVVAVAAAFTGFFTPWQLSFADADSLYSLDRLDSIVEVLLIGVFAADALIERQLTSNDASETEHGSDLPTEEFWAKLRIDLLSILPLDVFAVYLAGGPASLQPRTLQVYSLLRLFHLARLDKVRSAFAKLEYDLSLSLFGTTMIRNFAILALFTHWSACGFYWVARLSGFLPESLVGTNAPFFLSLSGAQQYIYSVYWAVQTLTSSEFGNPNPSSIGETISASVRAIMFMGFNIVLGAYILGTITLLVVKADERTGRYRDRSMHLKNFSQANQLPQDLKDSMQEHLKLHFSNEEASDEAVLSIYPTALRRRILRHLYLPHLRSAPLFAGTRGKFLDSVLTTARIEFFMPGVEILSEGEAVNELCLVVQGAVEILTPEANTVLATMNEELEDDWGEAEGQDVQDGSKGPAAASEGVWSQRRVIRESGMFGEYAFFTNLPQLEVVRSLTVCRIMVLSRGAFEGLERQFPVAARTVLFNLQRHAEQLVEQEFPLQNRTKALDRMLRRSPSTRHLNAVSADGDGDADAALVAREARMTSGLSETQESVLSNLVRVRGIVQSHVARMDEERLTQFLYAAAQGNSAIIREMLQQGFDPNSADYDARTALMLAAVNGRPGIVRQLIAAGADVTAVDNFGACALLEACHRGNDEIIDLLVTRGASLSSKENSVTEAGRLCNSVINCNLPLLRRYLRAHANVNAYDYDKRTALHISAAEGNAPVVKLLVEEGRADCSCRDRWGSTPLDEASRVGHAVQGMPAFFWDISSPESSGDCAWAPDGSAAFLGGCDNSVQLWNLQTSQLQAVAAHSQPVCHLGFLPDYNLLATASWDKTLQYWDLRQPKAVTSVALPERVYAFGLQGNLLVLGLAERHVLIFDLKNPSRPFKQAMSNLKFQTRCMAAFPGGDGFVQGSLEGRVACQWLDANSQKNSFSFKCHRDAQGQTIHAVNSVAFHPTMHGTLATAGSDGTVGFWDIKRRQRLKAFPSVGQPISCAAFSSDGALYAYAASYEWSKGYAAPSAHRVVVHPVAAVEVQPKPQTQTSQRR</sequence>
<dbReference type="InterPro" id="IPR000595">
    <property type="entry name" value="cNMP-bd_dom"/>
</dbReference>
<dbReference type="InterPro" id="IPR045319">
    <property type="entry name" value="KAT/AKT"/>
</dbReference>
<dbReference type="InterPro" id="IPR014710">
    <property type="entry name" value="RmlC-like_jellyroll"/>
</dbReference>
<dbReference type="SUPFAM" id="SSF51206">
    <property type="entry name" value="cAMP-binding domain-like"/>
    <property type="match status" value="1"/>
</dbReference>
<keyword evidence="8" id="KW-0407">Ion channel</keyword>
<keyword evidence="7" id="KW-0631">Potassium channel</keyword>
<feature type="transmembrane region" description="Helical" evidence="14">
    <location>
        <begin position="208"/>
        <end position="226"/>
    </location>
</feature>
<dbReference type="SMART" id="SM00248">
    <property type="entry name" value="ANK"/>
    <property type="match status" value="4"/>
</dbReference>
<feature type="transmembrane region" description="Helical" evidence="14">
    <location>
        <begin position="59"/>
        <end position="81"/>
    </location>
</feature>
<comment type="subcellular location">
    <subcellularLocation>
        <location evidence="1">Membrane</location>
        <topology evidence="1">Multi-pass membrane protein</topology>
    </subcellularLocation>
</comment>
<comment type="similarity">
    <text evidence="2">Belongs to the potassium channel family. Plant (TC 1.A.1.4) subfamily.</text>
</comment>
<dbReference type="InterPro" id="IPR001680">
    <property type="entry name" value="WD40_rpt"/>
</dbReference>
<protein>
    <recommendedName>
        <fullName evidence="15">Cyclic nucleotide-binding domain-containing protein</fullName>
    </recommendedName>
</protein>
<dbReference type="InterPro" id="IPR018490">
    <property type="entry name" value="cNMP-bd_dom_sf"/>
</dbReference>
<dbReference type="Gene3D" id="1.10.287.70">
    <property type="match status" value="1"/>
</dbReference>
<dbReference type="SUPFAM" id="SSF50978">
    <property type="entry name" value="WD40 repeat-like"/>
    <property type="match status" value="1"/>
</dbReference>
<evidence type="ECO:0000256" key="4">
    <source>
        <dbReference type="ARBA" id="ARBA00022574"/>
    </source>
</evidence>
<dbReference type="SUPFAM" id="SSF48403">
    <property type="entry name" value="Ankyrin repeat"/>
    <property type="match status" value="1"/>
</dbReference>
<evidence type="ECO:0000259" key="15">
    <source>
        <dbReference type="PROSITE" id="PS50042"/>
    </source>
</evidence>
<evidence type="ECO:0000256" key="2">
    <source>
        <dbReference type="ARBA" id="ARBA00007929"/>
    </source>
</evidence>
<evidence type="ECO:0000256" key="7">
    <source>
        <dbReference type="ARBA" id="ARBA00022826"/>
    </source>
</evidence>
<dbReference type="PROSITE" id="PS50294">
    <property type="entry name" value="WD_REPEATS_REGION"/>
    <property type="match status" value="1"/>
</dbReference>
<dbReference type="InterPro" id="IPR002110">
    <property type="entry name" value="Ankyrin_rpt"/>
</dbReference>
<dbReference type="Pfam" id="PF00520">
    <property type="entry name" value="Ion_trans"/>
    <property type="match status" value="1"/>
</dbReference>
<dbReference type="InterPro" id="IPR015943">
    <property type="entry name" value="WD40/YVTN_repeat-like_dom_sf"/>
</dbReference>
<evidence type="ECO:0000256" key="13">
    <source>
        <dbReference type="PROSITE-ProRule" id="PRU00221"/>
    </source>
</evidence>
<dbReference type="Proteomes" id="UP001465755">
    <property type="component" value="Unassembled WGS sequence"/>
</dbReference>
<dbReference type="PANTHER" id="PTHR45743:SF2">
    <property type="entry name" value="POTASSIUM CHANNEL AKT1"/>
    <property type="match status" value="1"/>
</dbReference>
<keyword evidence="17" id="KW-1185">Reference proteome</keyword>
<dbReference type="SUPFAM" id="SSF81324">
    <property type="entry name" value="Voltage-gated potassium channels"/>
    <property type="match status" value="1"/>
</dbReference>
<name>A0AAW1NRT7_9CHLO</name>
<dbReference type="PROSITE" id="PS50088">
    <property type="entry name" value="ANK_REPEAT"/>
    <property type="match status" value="3"/>
</dbReference>
<proteinExistence type="inferred from homology"/>
<dbReference type="PROSITE" id="PS00678">
    <property type="entry name" value="WD_REPEATS_1"/>
    <property type="match status" value="1"/>
</dbReference>
<keyword evidence="4 13" id="KW-0853">WD repeat</keyword>
<dbReference type="GO" id="GO:0034702">
    <property type="term" value="C:monoatomic ion channel complex"/>
    <property type="evidence" value="ECO:0007669"/>
    <property type="project" value="UniProtKB-KW"/>
</dbReference>
<dbReference type="Gene3D" id="2.60.120.10">
    <property type="entry name" value="Jelly Rolls"/>
    <property type="match status" value="1"/>
</dbReference>
<comment type="caution">
    <text evidence="16">The sequence shown here is derived from an EMBL/GenBank/DDBJ whole genome shotgun (WGS) entry which is preliminary data.</text>
</comment>
<feature type="transmembrane region" description="Helical" evidence="14">
    <location>
        <begin position="288"/>
        <end position="310"/>
    </location>
</feature>
<feature type="repeat" description="ANK" evidence="12">
    <location>
        <begin position="659"/>
        <end position="691"/>
    </location>
</feature>
<evidence type="ECO:0000256" key="8">
    <source>
        <dbReference type="ARBA" id="ARBA00022882"/>
    </source>
</evidence>
<keyword evidence="5 14" id="KW-0812">Transmembrane</keyword>
<dbReference type="SMART" id="SM00320">
    <property type="entry name" value="WD40"/>
    <property type="match status" value="3"/>
</dbReference>
<dbReference type="Pfam" id="PF13857">
    <property type="entry name" value="Ank_5"/>
    <property type="match status" value="1"/>
</dbReference>
<keyword evidence="6" id="KW-0677">Repeat</keyword>
<keyword evidence="7" id="KW-0633">Potassium transport</keyword>
<feature type="repeat" description="ANK" evidence="12">
    <location>
        <begin position="760"/>
        <end position="784"/>
    </location>
</feature>
<dbReference type="InterPro" id="IPR036322">
    <property type="entry name" value="WD40_repeat_dom_sf"/>
</dbReference>
<evidence type="ECO:0000256" key="5">
    <source>
        <dbReference type="ARBA" id="ARBA00022692"/>
    </source>
</evidence>
<gene>
    <name evidence="16" type="ORF">WJX73_006514</name>
</gene>